<dbReference type="EMBL" id="JAOPHQ010000874">
    <property type="protein sequence ID" value="KAK0152994.1"/>
    <property type="molecule type" value="Genomic_DNA"/>
</dbReference>
<reference evidence="1" key="1">
    <citation type="journal article" date="2023" name="Front. Mar. Sci.">
        <title>A new Merluccius polli reference genome to investigate the effects of global change in West African waters.</title>
        <authorList>
            <person name="Mateo J.L."/>
            <person name="Blanco-Fernandez C."/>
            <person name="Garcia-Vazquez E."/>
            <person name="Machado-Schiaffino G."/>
        </authorList>
    </citation>
    <scope>NUCLEOTIDE SEQUENCE</scope>
    <source>
        <strain evidence="1">C29</strain>
        <tissue evidence="1">Fin</tissue>
    </source>
</reference>
<proteinExistence type="predicted"/>
<evidence type="ECO:0000313" key="1">
    <source>
        <dbReference type="EMBL" id="KAK0152994.1"/>
    </source>
</evidence>
<keyword evidence="2" id="KW-1185">Reference proteome</keyword>
<name>A0AA47N792_MERPO</name>
<sequence>MVRFKKGQRKRATDLWQKAGGRDAVLRSFIDHRFKVNVTSEQWSSISLALANTTKGKYHKCLKWLRVIWDEDRRGVRTEVLHAVRVVQFAMKSRSFVRSFVQSCFR</sequence>
<protein>
    <submittedName>
        <fullName evidence="1">Uncharacterized protein</fullName>
    </submittedName>
</protein>
<organism evidence="1 2">
    <name type="scientific">Merluccius polli</name>
    <name type="common">Benguela hake</name>
    <name type="synonym">Merluccius cadenati</name>
    <dbReference type="NCBI Taxonomy" id="89951"/>
    <lineage>
        <taxon>Eukaryota</taxon>
        <taxon>Metazoa</taxon>
        <taxon>Chordata</taxon>
        <taxon>Craniata</taxon>
        <taxon>Vertebrata</taxon>
        <taxon>Euteleostomi</taxon>
        <taxon>Actinopterygii</taxon>
        <taxon>Neopterygii</taxon>
        <taxon>Teleostei</taxon>
        <taxon>Neoteleostei</taxon>
        <taxon>Acanthomorphata</taxon>
        <taxon>Zeiogadaria</taxon>
        <taxon>Gadariae</taxon>
        <taxon>Gadiformes</taxon>
        <taxon>Gadoidei</taxon>
        <taxon>Merlucciidae</taxon>
        <taxon>Merluccius</taxon>
    </lineage>
</organism>
<evidence type="ECO:0000313" key="2">
    <source>
        <dbReference type="Proteomes" id="UP001174136"/>
    </source>
</evidence>
<gene>
    <name evidence="1" type="ORF">N1851_005328</name>
</gene>
<accession>A0AA47N792</accession>
<dbReference type="Proteomes" id="UP001174136">
    <property type="component" value="Unassembled WGS sequence"/>
</dbReference>
<dbReference type="AlphaFoldDB" id="A0AA47N792"/>
<comment type="caution">
    <text evidence="1">The sequence shown here is derived from an EMBL/GenBank/DDBJ whole genome shotgun (WGS) entry which is preliminary data.</text>
</comment>